<dbReference type="KEGG" id="hch:HCH_04223"/>
<evidence type="ECO:0000313" key="2">
    <source>
        <dbReference type="Proteomes" id="UP000000238"/>
    </source>
</evidence>
<dbReference type="Proteomes" id="UP000000238">
    <property type="component" value="Chromosome"/>
</dbReference>
<dbReference type="GO" id="GO:0019825">
    <property type="term" value="F:oxygen binding"/>
    <property type="evidence" value="ECO:0007669"/>
    <property type="project" value="InterPro"/>
</dbReference>
<dbReference type="CDD" id="cd08916">
    <property type="entry name" value="TrHb3_P"/>
    <property type="match status" value="1"/>
</dbReference>
<accession>Q2SEJ4</accession>
<dbReference type="EMBL" id="CP000155">
    <property type="protein sequence ID" value="ABC30930.1"/>
    <property type="molecule type" value="Genomic_DNA"/>
</dbReference>
<dbReference type="eggNOG" id="COG2346">
    <property type="taxonomic scope" value="Bacteria"/>
</dbReference>
<dbReference type="Gene3D" id="1.10.490.10">
    <property type="entry name" value="Globins"/>
    <property type="match status" value="1"/>
</dbReference>
<evidence type="ECO:0000313" key="1">
    <source>
        <dbReference type="EMBL" id="ABC30930.1"/>
    </source>
</evidence>
<reference evidence="1 2" key="1">
    <citation type="journal article" date="2005" name="Nucleic Acids Res.">
        <title>Genomic blueprint of Hahella chejuensis, a marine microbe producing an algicidal agent.</title>
        <authorList>
            <person name="Jeong H."/>
            <person name="Yim J.H."/>
            <person name="Lee C."/>
            <person name="Choi S.-H."/>
            <person name="Park Y.K."/>
            <person name="Yoon S.H."/>
            <person name="Hur C.-G."/>
            <person name="Kang H.-Y."/>
            <person name="Kim D."/>
            <person name="Lee H.H."/>
            <person name="Park K.H."/>
            <person name="Park S.-H."/>
            <person name="Park H.-S."/>
            <person name="Lee H.K."/>
            <person name="Oh T.K."/>
            <person name="Kim J.F."/>
        </authorList>
    </citation>
    <scope>NUCLEOTIDE SEQUENCE [LARGE SCALE GENOMIC DNA]</scope>
    <source>
        <strain evidence="1 2">KCTC 2396</strain>
    </source>
</reference>
<dbReference type="RefSeq" id="WP_011397997.1">
    <property type="nucleotide sequence ID" value="NC_007645.1"/>
</dbReference>
<dbReference type="InterPro" id="IPR009050">
    <property type="entry name" value="Globin-like_sf"/>
</dbReference>
<dbReference type="AlphaFoldDB" id="Q2SEJ4"/>
<dbReference type="GO" id="GO:0020037">
    <property type="term" value="F:heme binding"/>
    <property type="evidence" value="ECO:0007669"/>
    <property type="project" value="InterPro"/>
</dbReference>
<keyword evidence="2" id="KW-1185">Reference proteome</keyword>
<dbReference type="HOGENOM" id="CLU_104957_3_1_6"/>
<proteinExistence type="predicted"/>
<sequence length="144" mass="16186">MTTQPVQDIASIDDIQDIVERFYGLLLNDEQVGFFFTDVAAIDLPAHLPRIVAFWNSLLFGVRAGFQGRVYEAHAALDAKSPMRPEHFERWLTLWRQEVDRRHAGPKADLMKTRAAAIADSMAKAFETARQASSGDNADFYSAL</sequence>
<dbReference type="OrthoDB" id="25954at2"/>
<gene>
    <name evidence="1" type="ordered locus">HCH_04223</name>
</gene>
<organism evidence="1 2">
    <name type="scientific">Hahella chejuensis (strain KCTC 2396)</name>
    <dbReference type="NCBI Taxonomy" id="349521"/>
    <lineage>
        <taxon>Bacteria</taxon>
        <taxon>Pseudomonadati</taxon>
        <taxon>Pseudomonadota</taxon>
        <taxon>Gammaproteobacteria</taxon>
        <taxon>Oceanospirillales</taxon>
        <taxon>Hahellaceae</taxon>
        <taxon>Hahella</taxon>
    </lineage>
</organism>
<dbReference type="STRING" id="349521.HCH_04223"/>
<dbReference type="InterPro" id="IPR012292">
    <property type="entry name" value="Globin/Proto"/>
</dbReference>
<dbReference type="SUPFAM" id="SSF46458">
    <property type="entry name" value="Globin-like"/>
    <property type="match status" value="1"/>
</dbReference>
<protein>
    <submittedName>
        <fullName evidence="1">Truncated hemoglobin</fullName>
    </submittedName>
</protein>
<name>Q2SEJ4_HAHCH</name>